<dbReference type="InterPro" id="IPR029055">
    <property type="entry name" value="Ntn_hydrolases_N"/>
</dbReference>
<comment type="caution">
    <text evidence="2">The sequence shown here is derived from an EMBL/GenBank/DDBJ whole genome shotgun (WGS) entry which is preliminary data.</text>
</comment>
<dbReference type="Pfam" id="PF01019">
    <property type="entry name" value="G_glu_transpept"/>
    <property type="match status" value="1"/>
</dbReference>
<dbReference type="AlphaFoldDB" id="K9GVG8"/>
<reference evidence="2 3" key="1">
    <citation type="journal article" date="2013" name="Genome Announc.">
        <title>Draft Genome Sequence of an Alphaproteobacterium, Caenispirillum salinarum AK4(T), Isolated from a Solar Saltern.</title>
        <authorList>
            <person name="Khatri I."/>
            <person name="Singh A."/>
            <person name="Korpole S."/>
            <person name="Pinnaka A.K."/>
            <person name="Subramanian S."/>
        </authorList>
    </citation>
    <scope>NUCLEOTIDE SEQUENCE [LARGE SCALE GENOMIC DNA]</scope>
    <source>
        <strain evidence="2 3">AK4</strain>
    </source>
</reference>
<sequence>MEKGTVGAVTGFAGIAAADEPHATLAARDVLSAGGSAADAAVAAAFTMAVTLPSSMGLGGGGVCLVHNPETERISDRSSAEVLEFLPDLAPSDGQRYPAAVPALPRGLFALHAKYGDLRWETLLNDAEQKARLGFPASRALAKQFVAGGVVLRNDPTAVRTFADPRGMSPGEGTSLVQENLATTLARLRLRGVGDFYQGMLARELVESYRRAGFALTTQALANFRPRWVEPATTTRGNEIVAAPPVGVAGHGALQVFQAGGVAGAVEGGQPVPGAAGLLTVDPDGQAVACAFTLNGPFGTGRMAPGFGTMIAAPPPAPEQTRQPLAALLAWNPYVKEFHFAAVAGGTGAQTAVGTVAARTLKEDVPLGQAVEGVVAGRQDIAGQVSAAWCPKGAPSHVALCRVATDPRGSGYGMIAGQR</sequence>
<dbReference type="PRINTS" id="PR01210">
    <property type="entry name" value="GGTRANSPTASE"/>
</dbReference>
<dbReference type="InterPro" id="IPR051792">
    <property type="entry name" value="GGT_bact"/>
</dbReference>
<accession>K9GVG8</accession>
<keyword evidence="3" id="KW-1185">Reference proteome</keyword>
<dbReference type="PANTHER" id="PTHR43199:SF1">
    <property type="entry name" value="GLUTATHIONE HYDROLASE PROENZYME"/>
    <property type="match status" value="1"/>
</dbReference>
<dbReference type="Proteomes" id="UP000009881">
    <property type="component" value="Unassembled WGS sequence"/>
</dbReference>
<evidence type="ECO:0000313" key="2">
    <source>
        <dbReference type="EMBL" id="EKV29177.1"/>
    </source>
</evidence>
<gene>
    <name evidence="2" type="ORF">C882_0484</name>
</gene>
<dbReference type="PANTHER" id="PTHR43199">
    <property type="entry name" value="GLUTATHIONE HYDROLASE"/>
    <property type="match status" value="1"/>
</dbReference>
<organism evidence="2 3">
    <name type="scientific">Caenispirillum salinarum AK4</name>
    <dbReference type="NCBI Taxonomy" id="1238182"/>
    <lineage>
        <taxon>Bacteria</taxon>
        <taxon>Pseudomonadati</taxon>
        <taxon>Pseudomonadota</taxon>
        <taxon>Alphaproteobacteria</taxon>
        <taxon>Rhodospirillales</taxon>
        <taxon>Novispirillaceae</taxon>
        <taxon>Caenispirillum</taxon>
    </lineage>
</organism>
<proteinExistence type="inferred from homology"/>
<dbReference type="eggNOG" id="COG0405">
    <property type="taxonomic scope" value="Bacteria"/>
</dbReference>
<protein>
    <submittedName>
        <fullName evidence="2">Gamma-glutamyltranspeptidase</fullName>
    </submittedName>
</protein>
<evidence type="ECO:0000313" key="3">
    <source>
        <dbReference type="Proteomes" id="UP000009881"/>
    </source>
</evidence>
<dbReference type="SUPFAM" id="SSF56235">
    <property type="entry name" value="N-terminal nucleophile aminohydrolases (Ntn hydrolases)"/>
    <property type="match status" value="1"/>
</dbReference>
<evidence type="ECO:0000256" key="1">
    <source>
        <dbReference type="ARBA" id="ARBA00009381"/>
    </source>
</evidence>
<comment type="similarity">
    <text evidence="1">Belongs to the gamma-glutamyltransferase family.</text>
</comment>
<dbReference type="PATRIC" id="fig|1238182.3.peg.2699"/>
<dbReference type="EMBL" id="ANHY01000013">
    <property type="protein sequence ID" value="EKV29177.1"/>
    <property type="molecule type" value="Genomic_DNA"/>
</dbReference>
<dbReference type="STRING" id="1238182.C882_0484"/>
<name>K9GVG8_9PROT</name>